<organism evidence="9 10">
    <name type="scientific">Cryoendolithus antarcticus</name>
    <dbReference type="NCBI Taxonomy" id="1507870"/>
    <lineage>
        <taxon>Eukaryota</taxon>
        <taxon>Fungi</taxon>
        <taxon>Dikarya</taxon>
        <taxon>Ascomycota</taxon>
        <taxon>Pezizomycotina</taxon>
        <taxon>Dothideomycetes</taxon>
        <taxon>Dothideomycetidae</taxon>
        <taxon>Cladosporiales</taxon>
        <taxon>Cladosporiaceae</taxon>
        <taxon>Cryoendolithus</taxon>
    </lineage>
</organism>
<feature type="domain" description="HIT-type" evidence="8">
    <location>
        <begin position="14"/>
        <end position="48"/>
    </location>
</feature>
<evidence type="ECO:0000256" key="6">
    <source>
        <dbReference type="PROSITE-ProRule" id="PRU00453"/>
    </source>
</evidence>
<dbReference type="GO" id="GO:0048254">
    <property type="term" value="P:snoRNA localization"/>
    <property type="evidence" value="ECO:0007669"/>
    <property type="project" value="TreeGrafter"/>
</dbReference>
<dbReference type="Gene3D" id="3.30.60.190">
    <property type="match status" value="1"/>
</dbReference>
<dbReference type="InterPro" id="IPR007529">
    <property type="entry name" value="Znf_HIT"/>
</dbReference>
<accession>A0A1V8TDE0</accession>
<dbReference type="EMBL" id="NAJO01000010">
    <property type="protein sequence ID" value="OQO09409.1"/>
    <property type="molecule type" value="Genomic_DNA"/>
</dbReference>
<dbReference type="GO" id="GO:0005634">
    <property type="term" value="C:nucleus"/>
    <property type="evidence" value="ECO:0007669"/>
    <property type="project" value="TreeGrafter"/>
</dbReference>
<evidence type="ECO:0000256" key="4">
    <source>
        <dbReference type="ARBA" id="ARBA00049598"/>
    </source>
</evidence>
<dbReference type="GO" id="GO:0070761">
    <property type="term" value="C:pre-snoRNP complex"/>
    <property type="evidence" value="ECO:0007669"/>
    <property type="project" value="TreeGrafter"/>
</dbReference>
<sequence length="410" mass="45114">MADQAHQQSLADLCTVCYNSQPKYKCPRCKTQTCSLACYKRHQQRASCNGQRDPAEFVKKSAWATPSGIDHDYNYLKSVERKVDSAWQDVQERGIGNRTAPVVPTTDATTTEGRLGEKQVAKAWLPGSALQRYLGNHKIHVERAPAGMSRQRANRTRVTNKGKVLWSVEWVDGQGVKTVDDESAGDATISDLWAIVEARKLNAERGKKRKRTDGTTQSTVSQVSPSESKADDETQAQAEQSPELVTPPRASKPIIQAEGGLAGEDAGQVEVNIEVPDDGAAPATSSGPDIKTENACPPAPQSYFYLFKPSTSVKSRVLIPIKPDETLTKILEHRTILEFPTIYVLPEGPESLADDYMLEKDYNGASPNDAWAPAIMPRLHEVDVEETEEVGQPLDANSILDMLQRDVGMW</sequence>
<evidence type="ECO:0000259" key="8">
    <source>
        <dbReference type="PROSITE" id="PS51083"/>
    </source>
</evidence>
<dbReference type="Pfam" id="PF04438">
    <property type="entry name" value="zf-HIT"/>
    <property type="match status" value="1"/>
</dbReference>
<dbReference type="GO" id="GO:0000492">
    <property type="term" value="P:box C/D snoRNP assembly"/>
    <property type="evidence" value="ECO:0007669"/>
    <property type="project" value="TreeGrafter"/>
</dbReference>
<dbReference type="SUPFAM" id="SSF144232">
    <property type="entry name" value="HIT/MYND zinc finger-like"/>
    <property type="match status" value="1"/>
</dbReference>
<dbReference type="GO" id="GO:0008270">
    <property type="term" value="F:zinc ion binding"/>
    <property type="evidence" value="ECO:0007669"/>
    <property type="project" value="UniProtKB-UniRule"/>
</dbReference>
<keyword evidence="2 6" id="KW-0863">Zinc-finger</keyword>
<evidence type="ECO:0000313" key="9">
    <source>
        <dbReference type="EMBL" id="OQO09409.1"/>
    </source>
</evidence>
<name>A0A1V8TDE0_9PEZI</name>
<keyword evidence="3" id="KW-0862">Zinc</keyword>
<comment type="function">
    <text evidence="4">Required for box C/D snoRNAs accumulation involved in snoRNA processing, snoRNA transport to the nucleolus and ribosome biogenesis.</text>
</comment>
<proteinExistence type="inferred from homology"/>
<dbReference type="InParanoid" id="A0A1V8TDE0"/>
<dbReference type="GO" id="GO:0000463">
    <property type="term" value="P:maturation of LSU-rRNA from tricistronic rRNA transcript (SSU-rRNA, 5.8S rRNA, LSU-rRNA)"/>
    <property type="evidence" value="ECO:0007669"/>
    <property type="project" value="TreeGrafter"/>
</dbReference>
<evidence type="ECO:0000256" key="1">
    <source>
        <dbReference type="ARBA" id="ARBA00022723"/>
    </source>
</evidence>
<reference evidence="10" key="1">
    <citation type="submission" date="2017-03" db="EMBL/GenBank/DDBJ databases">
        <title>Genomes of endolithic fungi from Antarctica.</title>
        <authorList>
            <person name="Coleine C."/>
            <person name="Masonjones S."/>
            <person name="Stajich J.E."/>
        </authorList>
    </citation>
    <scope>NUCLEOTIDE SEQUENCE [LARGE SCALE GENOMIC DNA]</scope>
    <source>
        <strain evidence="10">CCFEE 5527</strain>
    </source>
</reference>
<feature type="compositionally biased region" description="Low complexity" evidence="7">
    <location>
        <begin position="215"/>
        <end position="224"/>
    </location>
</feature>
<evidence type="ECO:0000256" key="7">
    <source>
        <dbReference type="SAM" id="MobiDB-lite"/>
    </source>
</evidence>
<dbReference type="AlphaFoldDB" id="A0A1V8TDE0"/>
<protein>
    <recommendedName>
        <fullName evidence="8">HIT-type domain-containing protein</fullName>
    </recommendedName>
</protein>
<dbReference type="OrthoDB" id="272357at2759"/>
<gene>
    <name evidence="9" type="ORF">B0A48_04807</name>
</gene>
<dbReference type="Proteomes" id="UP000192596">
    <property type="component" value="Unassembled WGS sequence"/>
</dbReference>
<dbReference type="PROSITE" id="PS51083">
    <property type="entry name" value="ZF_HIT"/>
    <property type="match status" value="1"/>
</dbReference>
<dbReference type="PANTHER" id="PTHR13483">
    <property type="entry name" value="BOX C_D SNORNA PROTEIN 1-RELATED"/>
    <property type="match status" value="1"/>
</dbReference>
<evidence type="ECO:0000256" key="5">
    <source>
        <dbReference type="ARBA" id="ARBA00049654"/>
    </source>
</evidence>
<evidence type="ECO:0000256" key="2">
    <source>
        <dbReference type="ARBA" id="ARBA00022771"/>
    </source>
</evidence>
<dbReference type="Pfam" id="PF25790">
    <property type="entry name" value="BCD1"/>
    <property type="match status" value="1"/>
</dbReference>
<dbReference type="PANTHER" id="PTHR13483:SF11">
    <property type="entry name" value="ZINC FINGER HIT DOMAIN-CONTAINING PROTEIN 3"/>
    <property type="match status" value="1"/>
</dbReference>
<dbReference type="CDD" id="cd23023">
    <property type="entry name" value="zf-HIT_BCD1"/>
    <property type="match status" value="1"/>
</dbReference>
<dbReference type="InterPro" id="IPR051639">
    <property type="entry name" value="BCD1"/>
</dbReference>
<feature type="region of interest" description="Disordered" evidence="7">
    <location>
        <begin position="204"/>
        <end position="250"/>
    </location>
</feature>
<comment type="similarity">
    <text evidence="5">Belongs to the BCD1 family.</text>
</comment>
<evidence type="ECO:0000256" key="3">
    <source>
        <dbReference type="ARBA" id="ARBA00022833"/>
    </source>
</evidence>
<dbReference type="STRING" id="1507870.A0A1V8TDE0"/>
<comment type="caution">
    <text evidence="9">The sequence shown here is derived from an EMBL/GenBank/DDBJ whole genome shotgun (WGS) entry which is preliminary data.</text>
</comment>
<dbReference type="InterPro" id="IPR057721">
    <property type="entry name" value="BCD1_alpha/beta"/>
</dbReference>
<keyword evidence="10" id="KW-1185">Reference proteome</keyword>
<keyword evidence="1" id="KW-0479">Metal-binding</keyword>
<evidence type="ECO:0000313" key="10">
    <source>
        <dbReference type="Proteomes" id="UP000192596"/>
    </source>
</evidence>